<feature type="compositionally biased region" description="Basic residues" evidence="1">
    <location>
        <begin position="196"/>
        <end position="217"/>
    </location>
</feature>
<organism evidence="2 3">
    <name type="scientific">Macrostomum lignano</name>
    <dbReference type="NCBI Taxonomy" id="282301"/>
    <lineage>
        <taxon>Eukaryota</taxon>
        <taxon>Metazoa</taxon>
        <taxon>Spiralia</taxon>
        <taxon>Lophotrochozoa</taxon>
        <taxon>Platyhelminthes</taxon>
        <taxon>Rhabditophora</taxon>
        <taxon>Macrostomorpha</taxon>
        <taxon>Macrostomida</taxon>
        <taxon>Macrostomidae</taxon>
        <taxon>Macrostomum</taxon>
    </lineage>
</organism>
<feature type="compositionally biased region" description="Basic and acidic residues" evidence="1">
    <location>
        <begin position="218"/>
        <end position="240"/>
    </location>
</feature>
<accession>A0A1I8F6B5</accession>
<protein>
    <submittedName>
        <fullName evidence="3">Protein kinase domain-containing protein</fullName>
    </submittedName>
</protein>
<feature type="region of interest" description="Disordered" evidence="1">
    <location>
        <begin position="1"/>
        <end position="22"/>
    </location>
</feature>
<dbReference type="AlphaFoldDB" id="A0A1I8F6B5"/>
<feature type="compositionally biased region" description="Basic and acidic residues" evidence="1">
    <location>
        <begin position="594"/>
        <end position="613"/>
    </location>
</feature>
<evidence type="ECO:0000313" key="2">
    <source>
        <dbReference type="Proteomes" id="UP000095280"/>
    </source>
</evidence>
<evidence type="ECO:0000256" key="1">
    <source>
        <dbReference type="SAM" id="MobiDB-lite"/>
    </source>
</evidence>
<reference evidence="3" key="1">
    <citation type="submission" date="2016-11" db="UniProtKB">
        <authorList>
            <consortium name="WormBaseParasite"/>
        </authorList>
    </citation>
    <scope>IDENTIFICATION</scope>
</reference>
<feature type="compositionally biased region" description="Basic and acidic residues" evidence="1">
    <location>
        <begin position="142"/>
        <end position="153"/>
    </location>
</feature>
<sequence>RLRDCRLPAGRHSPGFESGPARSSSLLGRWGCGQQAAGAAPLDSPAPRLAPALSAPPPVPSPRALRPPRLAAAANAADVLLLLLHLAELPAAGLQAASALSSSEQRAEAPAWTALIYRNTSSAVGFADVVLAFFFLRQAHTPDSKAHAPDSKRTHQTPSAHASDTKSHASDTKRTQPDYKRTHQTPIARIADTKRTHIRRQAHTRRLQAHTQTRRRTHQDSKRTARHQDSKRTHRSDANHRTHQTSKRTHQTPIARIRHQSHASDAKRHAPIRHQSHASDTNSARINAMQQRIDAKRTHQNPKAHASDAKAHATQTHPPQTPSANDQHRRSRPSSVQSLSSFAKAGAQPGRSEACCTPAAASSWSCGFFTVCASFHALRSCGQLSSEVLCGFISGSVSISAGAAGLAAAGAASAAISTWSPAPSSASWLPALAPLSPFALLGLTFAREAPTPTSQCFRWALARCAAFLLELPPCRPATPLASASSVRGPNGGAQAMSEARRHGGVGPRSACLPWLGPQPAGSGEVESVRRCALKTALRLLDLLSSFPTSDVGAHRLRQQAGAALLITAPPSSCSAASPSTLPVRALPGRIYQANRRDTQATDGDTRANRRDTQASHQPNSQSLPPPYACVAEQRRTCGGENFE</sequence>
<feature type="region of interest" description="Disordered" evidence="1">
    <location>
        <begin position="295"/>
        <end position="343"/>
    </location>
</feature>
<dbReference type="WBParaSite" id="maker-unitig_22319-snap-gene-0.1-mRNA-1">
    <property type="protein sequence ID" value="maker-unitig_22319-snap-gene-0.1-mRNA-1"/>
    <property type="gene ID" value="maker-unitig_22319-snap-gene-0.1"/>
</dbReference>
<proteinExistence type="predicted"/>
<keyword evidence="2" id="KW-1185">Reference proteome</keyword>
<feature type="compositionally biased region" description="Basic and acidic residues" evidence="1">
    <location>
        <begin position="163"/>
        <end position="181"/>
    </location>
</feature>
<feature type="compositionally biased region" description="Basic residues" evidence="1">
    <location>
        <begin position="241"/>
        <end position="261"/>
    </location>
</feature>
<name>A0A1I8F6B5_9PLAT</name>
<feature type="compositionally biased region" description="Low complexity" evidence="1">
    <location>
        <begin position="39"/>
        <end position="53"/>
    </location>
</feature>
<feature type="region of interest" description="Disordered" evidence="1">
    <location>
        <begin position="142"/>
        <end position="283"/>
    </location>
</feature>
<feature type="compositionally biased region" description="Polar residues" evidence="1">
    <location>
        <begin position="313"/>
        <end position="325"/>
    </location>
</feature>
<feature type="region of interest" description="Disordered" evidence="1">
    <location>
        <begin position="37"/>
        <end position="66"/>
    </location>
</feature>
<dbReference type="Proteomes" id="UP000095280">
    <property type="component" value="Unplaced"/>
</dbReference>
<evidence type="ECO:0000313" key="3">
    <source>
        <dbReference type="WBParaSite" id="maker-unitig_22319-snap-gene-0.1-mRNA-1"/>
    </source>
</evidence>
<feature type="region of interest" description="Disordered" evidence="1">
    <location>
        <begin position="587"/>
        <end position="628"/>
    </location>
</feature>